<organism evidence="3 5">
    <name type="scientific">Brachybacterium saurashtrense</name>
    <dbReference type="NCBI Taxonomy" id="556288"/>
    <lineage>
        <taxon>Bacteria</taxon>
        <taxon>Bacillati</taxon>
        <taxon>Actinomycetota</taxon>
        <taxon>Actinomycetes</taxon>
        <taxon>Micrococcales</taxon>
        <taxon>Dermabacteraceae</taxon>
        <taxon>Brachybacterium</taxon>
    </lineage>
</organism>
<dbReference type="InterPro" id="IPR002575">
    <property type="entry name" value="Aminoglycoside_PTrfase"/>
</dbReference>
<dbReference type="Gene3D" id="3.90.1200.10">
    <property type="match status" value="1"/>
</dbReference>
<gene>
    <name evidence="2" type="ORF">DWV08_13575</name>
    <name evidence="3" type="ORF">DXU92_05325</name>
</gene>
<dbReference type="Pfam" id="PF01636">
    <property type="entry name" value="APH"/>
    <property type="match status" value="1"/>
</dbReference>
<evidence type="ECO:0000313" key="2">
    <source>
        <dbReference type="EMBL" id="AXK46541.1"/>
    </source>
</evidence>
<dbReference type="Proteomes" id="UP000282185">
    <property type="component" value="Unassembled WGS sequence"/>
</dbReference>
<dbReference type="InterPro" id="IPR051678">
    <property type="entry name" value="AGP_Transferase"/>
</dbReference>
<evidence type="ECO:0000259" key="1">
    <source>
        <dbReference type="Pfam" id="PF01636"/>
    </source>
</evidence>
<dbReference type="Gene3D" id="3.30.200.20">
    <property type="entry name" value="Phosphorylase Kinase, domain 1"/>
    <property type="match status" value="1"/>
</dbReference>
<sequence length="301" mass="32389">MHPDQLVLTEQVATRLITDLLPGTDPATVRLLETSATTSTVVRIGEDLAARFPLEPADPDIARAALAAEHEAMGEFAAVSPLPAPEPVALGEPSAAFPMPWSVQTWVPGEVADPVVLEGSDAAADDLAALLLALRAVPTGGRRFRGPGRGGDLTAHEDWVRECLERSRGLLPADQLAASWERWRTLERRDPDVMSHRDLIPANLLTAGGRLVGVLDAGGYSPADPALDLVGAWHLLDAERRDRLRQSLGCPDLEWERGAAWAFVQSIGLVWYYEDSNPTMAQLGRSTCQRLLEEPPPAGGA</sequence>
<reference evidence="3 5" key="2">
    <citation type="submission" date="2018-08" db="EMBL/GenBank/DDBJ databases">
        <title>Brachybacterium saurashtrense DSM 23186.</title>
        <authorList>
            <person name="Li Y."/>
        </authorList>
    </citation>
    <scope>NUCLEOTIDE SEQUENCE [LARGE SCALE GENOMIC DNA]</scope>
    <source>
        <strain evidence="3 5">DSM 23186</strain>
    </source>
</reference>
<reference evidence="2 4" key="1">
    <citation type="submission" date="2018-07" db="EMBL/GenBank/DDBJ databases">
        <title>Brachybacterium saurashtrense DSM 23186 genome sequence.</title>
        <authorList>
            <person name="Guo L."/>
        </authorList>
    </citation>
    <scope>NUCLEOTIDE SEQUENCE [LARGE SCALE GENOMIC DNA]</scope>
    <source>
        <strain evidence="2 4">DSM 23186</strain>
    </source>
</reference>
<evidence type="ECO:0000313" key="3">
    <source>
        <dbReference type="EMBL" id="RRR24282.1"/>
    </source>
</evidence>
<dbReference type="InterPro" id="IPR011009">
    <property type="entry name" value="Kinase-like_dom_sf"/>
</dbReference>
<name>A0A345YRI9_9MICO</name>
<proteinExistence type="predicted"/>
<dbReference type="Proteomes" id="UP000254236">
    <property type="component" value="Chromosome"/>
</dbReference>
<dbReference type="PANTHER" id="PTHR21310">
    <property type="entry name" value="AMINOGLYCOSIDE PHOSPHOTRANSFERASE-RELATED-RELATED"/>
    <property type="match status" value="1"/>
</dbReference>
<keyword evidence="4" id="KW-1185">Reference proteome</keyword>
<dbReference type="KEGG" id="bsau:DWV08_13575"/>
<dbReference type="RefSeq" id="WP_115414290.1">
    <property type="nucleotide sequence ID" value="NZ_CP031356.1"/>
</dbReference>
<dbReference type="OrthoDB" id="9797603at2"/>
<dbReference type="EMBL" id="QSWH01000002">
    <property type="protein sequence ID" value="RRR24282.1"/>
    <property type="molecule type" value="Genomic_DNA"/>
</dbReference>
<dbReference type="EMBL" id="CP031356">
    <property type="protein sequence ID" value="AXK46541.1"/>
    <property type="molecule type" value="Genomic_DNA"/>
</dbReference>
<evidence type="ECO:0000313" key="5">
    <source>
        <dbReference type="Proteomes" id="UP000282185"/>
    </source>
</evidence>
<feature type="domain" description="Aminoglycoside phosphotransferase" evidence="1">
    <location>
        <begin position="23"/>
        <end position="248"/>
    </location>
</feature>
<dbReference type="PANTHER" id="PTHR21310:SF42">
    <property type="entry name" value="BIFUNCTIONAL AAC_APH"/>
    <property type="match status" value="1"/>
</dbReference>
<evidence type="ECO:0000313" key="4">
    <source>
        <dbReference type="Proteomes" id="UP000254236"/>
    </source>
</evidence>
<protein>
    <submittedName>
        <fullName evidence="3">Aminoglycoside phosphotransferase</fullName>
    </submittedName>
</protein>
<dbReference type="SUPFAM" id="SSF56112">
    <property type="entry name" value="Protein kinase-like (PK-like)"/>
    <property type="match status" value="1"/>
</dbReference>
<accession>A0A345YRI9</accession>
<dbReference type="AlphaFoldDB" id="A0A345YRI9"/>